<dbReference type="Gene3D" id="3.40.50.2300">
    <property type="match status" value="1"/>
</dbReference>
<evidence type="ECO:0000313" key="11">
    <source>
        <dbReference type="EMBL" id="SEI71305.1"/>
    </source>
</evidence>
<organism evidence="11 12">
    <name type="scientific">Halohasta litchfieldiae</name>
    <dbReference type="NCBI Taxonomy" id="1073996"/>
    <lineage>
        <taxon>Archaea</taxon>
        <taxon>Methanobacteriati</taxon>
        <taxon>Methanobacteriota</taxon>
        <taxon>Stenosarchaea group</taxon>
        <taxon>Halobacteria</taxon>
        <taxon>Halobacteriales</taxon>
        <taxon>Haloferacaceae</taxon>
        <taxon>Halohasta</taxon>
    </lineage>
</organism>
<keyword evidence="8" id="KW-0175">Coiled coil</keyword>
<evidence type="ECO:0000256" key="4">
    <source>
        <dbReference type="ARBA" id="ARBA00022679"/>
    </source>
</evidence>
<dbReference type="GeneID" id="35000972"/>
<dbReference type="AlphaFoldDB" id="A0A1H6T4Y9"/>
<accession>A0A2H4PXW3</accession>
<evidence type="ECO:0000256" key="3">
    <source>
        <dbReference type="ARBA" id="ARBA00022553"/>
    </source>
</evidence>
<dbReference type="SMART" id="SM00387">
    <property type="entry name" value="HATPase_c"/>
    <property type="match status" value="1"/>
</dbReference>
<evidence type="ECO:0000256" key="6">
    <source>
        <dbReference type="ARBA" id="ARBA00023012"/>
    </source>
</evidence>
<dbReference type="SUPFAM" id="SSF55781">
    <property type="entry name" value="GAF domain-like"/>
    <property type="match status" value="1"/>
</dbReference>
<dbReference type="Proteomes" id="UP000198888">
    <property type="component" value="Unassembled WGS sequence"/>
</dbReference>
<dbReference type="InterPro" id="IPR011006">
    <property type="entry name" value="CheY-like_superfamily"/>
</dbReference>
<dbReference type="STRING" id="1073996.SAMN05444271_10669"/>
<dbReference type="OrthoDB" id="8127at2157"/>
<feature type="coiled-coil region" evidence="8">
    <location>
        <begin position="330"/>
        <end position="357"/>
    </location>
</feature>
<comment type="catalytic activity">
    <reaction evidence="1">
        <text>ATP + protein L-histidine = ADP + protein N-phospho-L-histidine.</text>
        <dbReference type="EC" id="2.7.13.3"/>
    </reaction>
</comment>
<dbReference type="InterPro" id="IPR003594">
    <property type="entry name" value="HATPase_dom"/>
</dbReference>
<feature type="domain" description="Response regulatory" evidence="10">
    <location>
        <begin position="9"/>
        <end position="118"/>
    </location>
</feature>
<dbReference type="PROSITE" id="PS50110">
    <property type="entry name" value="RESPONSE_REGULATORY"/>
    <property type="match status" value="1"/>
</dbReference>
<comment type="caution">
    <text evidence="7">Lacks conserved residue(s) required for the propagation of feature annotation.</text>
</comment>
<dbReference type="InterPro" id="IPR003661">
    <property type="entry name" value="HisK_dim/P_dom"/>
</dbReference>
<gene>
    <name evidence="11" type="ORF">SAMN05444271_10669</name>
</gene>
<dbReference type="InterPro" id="IPR036097">
    <property type="entry name" value="HisK_dim/P_sf"/>
</dbReference>
<dbReference type="InterPro" id="IPR004358">
    <property type="entry name" value="Sig_transdc_His_kin-like_C"/>
</dbReference>
<dbReference type="RefSeq" id="WP_089671524.1">
    <property type="nucleotide sequence ID" value="NZ_CP024845.1"/>
</dbReference>
<evidence type="ECO:0000256" key="5">
    <source>
        <dbReference type="ARBA" id="ARBA00022777"/>
    </source>
</evidence>
<protein>
    <recommendedName>
        <fullName evidence="2">histidine kinase</fullName>
        <ecNumber evidence="2">2.7.13.3</ecNumber>
    </recommendedName>
</protein>
<keyword evidence="6" id="KW-0902">Two-component regulatory system</keyword>
<evidence type="ECO:0000256" key="1">
    <source>
        <dbReference type="ARBA" id="ARBA00000085"/>
    </source>
</evidence>
<dbReference type="Gene3D" id="3.30.565.10">
    <property type="entry name" value="Histidine kinase-like ATPase, C-terminal domain"/>
    <property type="match status" value="1"/>
</dbReference>
<dbReference type="PANTHER" id="PTHR43711:SF1">
    <property type="entry name" value="HISTIDINE KINASE 1"/>
    <property type="match status" value="1"/>
</dbReference>
<reference evidence="11 12" key="1">
    <citation type="submission" date="2016-10" db="EMBL/GenBank/DDBJ databases">
        <authorList>
            <person name="de Groot N.N."/>
        </authorList>
    </citation>
    <scope>NUCLEOTIDE SEQUENCE [LARGE SCALE GENOMIC DNA]</scope>
    <source>
        <strain evidence="11 12">DSM 22187</strain>
    </source>
</reference>
<dbReference type="InterPro" id="IPR029016">
    <property type="entry name" value="GAF-like_dom_sf"/>
</dbReference>
<feature type="domain" description="Histidine kinase" evidence="9">
    <location>
        <begin position="357"/>
        <end position="550"/>
    </location>
</feature>
<dbReference type="SUPFAM" id="SSF52172">
    <property type="entry name" value="CheY-like"/>
    <property type="match status" value="1"/>
</dbReference>
<dbReference type="InterPro" id="IPR005467">
    <property type="entry name" value="His_kinase_dom"/>
</dbReference>
<dbReference type="Gene3D" id="3.30.450.40">
    <property type="match status" value="1"/>
</dbReference>
<dbReference type="PANTHER" id="PTHR43711">
    <property type="entry name" value="TWO-COMPONENT HISTIDINE KINASE"/>
    <property type="match status" value="1"/>
</dbReference>
<dbReference type="PROSITE" id="PS50109">
    <property type="entry name" value="HIS_KIN"/>
    <property type="match status" value="1"/>
</dbReference>
<evidence type="ECO:0000313" key="12">
    <source>
        <dbReference type="Proteomes" id="UP000198888"/>
    </source>
</evidence>
<dbReference type="EC" id="2.7.13.3" evidence="2"/>
<evidence type="ECO:0000256" key="2">
    <source>
        <dbReference type="ARBA" id="ARBA00012438"/>
    </source>
</evidence>
<sequence length="550" mass="59702">MTRREGGSHLLYVDPDAVYRRKVTSAFEPEWAVTTVESAEAATAAMDGSFDCLVAADTLSETDWLDFFATVDEAMPFVLFASDEGVDLLRGAFRAGVTDVIYKQQSPETTVESGTSDAEDGADITDGLVGLRNCLDALETSSADLNGITLDVSRSLMGAAADEVDMKTEWALKSLAEEIDANQCLIYEVDDGETLELTHGWSDEELVETEPHRRLFGIGTEEVPAEQFPGFRSQLQKFEPACVDVTAVDSELSASGSDATAATANSEGGTTTVASAEITDDLTADAETGTLLALPVVIEWQLSGAIVITVDYPQEWTEEARQRLQAVGELVGHMERRRRQRQELKRQNEQLEQFASVISHDLQNPLNVISGYLELAMETGNLDRLDPAVDAAGRMEEMLNDLLTLAREGRAVGDTEEVDLKPIVEEAWENVETHDATVELDGFDEFDPVMADDSRLQEAFENLFKNAIVHAGEDVDMRVEANGGTIHVADDGPGIPEDKQSVVFEYGHTGGDGTGLGLAIVRSIIEGHDWEISAGESNEGGARFDIDLGR</sequence>
<dbReference type="CDD" id="cd00075">
    <property type="entry name" value="HATPase"/>
    <property type="match status" value="1"/>
</dbReference>
<proteinExistence type="predicted"/>
<evidence type="ECO:0000256" key="7">
    <source>
        <dbReference type="PROSITE-ProRule" id="PRU00169"/>
    </source>
</evidence>
<dbReference type="GO" id="GO:0000155">
    <property type="term" value="F:phosphorelay sensor kinase activity"/>
    <property type="evidence" value="ECO:0007669"/>
    <property type="project" value="InterPro"/>
</dbReference>
<dbReference type="KEGG" id="hae:halTADL_0138"/>
<keyword evidence="4" id="KW-0808">Transferase</keyword>
<dbReference type="Pfam" id="PF00512">
    <property type="entry name" value="HisKA"/>
    <property type="match status" value="1"/>
</dbReference>
<dbReference type="SUPFAM" id="SSF55874">
    <property type="entry name" value="ATPase domain of HSP90 chaperone/DNA topoisomerase II/histidine kinase"/>
    <property type="match status" value="1"/>
</dbReference>
<evidence type="ECO:0000256" key="8">
    <source>
        <dbReference type="SAM" id="Coils"/>
    </source>
</evidence>
<dbReference type="SMART" id="SM00388">
    <property type="entry name" value="HisKA"/>
    <property type="match status" value="1"/>
</dbReference>
<evidence type="ECO:0000259" key="10">
    <source>
        <dbReference type="PROSITE" id="PS50110"/>
    </source>
</evidence>
<dbReference type="InterPro" id="IPR050736">
    <property type="entry name" value="Sensor_HK_Regulatory"/>
</dbReference>
<name>A0A1H6T4Y9_9EURY</name>
<dbReference type="InterPro" id="IPR001789">
    <property type="entry name" value="Sig_transdc_resp-reg_receiver"/>
</dbReference>
<keyword evidence="5 11" id="KW-0418">Kinase</keyword>
<dbReference type="EMBL" id="FNYR01000006">
    <property type="protein sequence ID" value="SEI71305.1"/>
    <property type="molecule type" value="Genomic_DNA"/>
</dbReference>
<keyword evidence="3" id="KW-0597">Phosphoprotein</keyword>
<dbReference type="Gene3D" id="1.10.287.130">
    <property type="match status" value="1"/>
</dbReference>
<accession>A0A1H6T4Y9</accession>
<dbReference type="Pfam" id="PF02518">
    <property type="entry name" value="HATPase_c"/>
    <property type="match status" value="1"/>
</dbReference>
<dbReference type="CDD" id="cd00082">
    <property type="entry name" value="HisKA"/>
    <property type="match status" value="1"/>
</dbReference>
<dbReference type="SUPFAM" id="SSF47384">
    <property type="entry name" value="Homodimeric domain of signal transducing histidine kinase"/>
    <property type="match status" value="1"/>
</dbReference>
<evidence type="ECO:0000259" key="9">
    <source>
        <dbReference type="PROSITE" id="PS50109"/>
    </source>
</evidence>
<dbReference type="PRINTS" id="PR00344">
    <property type="entry name" value="BCTRLSENSOR"/>
</dbReference>
<keyword evidence="12" id="KW-1185">Reference proteome</keyword>
<dbReference type="InterPro" id="IPR036890">
    <property type="entry name" value="HATPase_C_sf"/>
</dbReference>